<evidence type="ECO:0000313" key="2">
    <source>
        <dbReference type="EMBL" id="MCS5716419.1"/>
    </source>
</evidence>
<evidence type="ECO:0008006" key="4">
    <source>
        <dbReference type="Google" id="ProtNLM"/>
    </source>
</evidence>
<protein>
    <recommendedName>
        <fullName evidence="4">Integral membrane protein</fullName>
    </recommendedName>
</protein>
<dbReference type="EMBL" id="JANTEZ010000012">
    <property type="protein sequence ID" value="MCS5716419.1"/>
    <property type="molecule type" value="Genomic_DNA"/>
</dbReference>
<comment type="caution">
    <text evidence="2">The sequence shown here is derived from an EMBL/GenBank/DDBJ whole genome shotgun (WGS) entry which is preliminary data.</text>
</comment>
<dbReference type="RefSeq" id="WP_259487937.1">
    <property type="nucleotide sequence ID" value="NZ_JANTEZ010000012.1"/>
</dbReference>
<reference evidence="2" key="1">
    <citation type="submission" date="2022-08" db="EMBL/GenBank/DDBJ databases">
        <authorList>
            <person name="Deng Y."/>
            <person name="Han X.-F."/>
            <person name="Zhang Y.-Q."/>
        </authorList>
    </citation>
    <scope>NUCLEOTIDE SEQUENCE</scope>
    <source>
        <strain evidence="2">CPCC 205716</strain>
    </source>
</reference>
<dbReference type="Pfam" id="PF18895">
    <property type="entry name" value="T4SS_pilin"/>
    <property type="match status" value="1"/>
</dbReference>
<name>A0ABT2GNC4_9MICO</name>
<keyword evidence="1" id="KW-1133">Transmembrane helix</keyword>
<keyword evidence="1" id="KW-0812">Transmembrane</keyword>
<keyword evidence="3" id="KW-1185">Reference proteome</keyword>
<gene>
    <name evidence="2" type="ORF">NVV95_17875</name>
</gene>
<dbReference type="Proteomes" id="UP001165580">
    <property type="component" value="Unassembled WGS sequence"/>
</dbReference>
<feature type="transmembrane region" description="Helical" evidence="1">
    <location>
        <begin position="77"/>
        <end position="101"/>
    </location>
</feature>
<dbReference type="InterPro" id="IPR043993">
    <property type="entry name" value="T4SS_pilin"/>
</dbReference>
<evidence type="ECO:0000313" key="3">
    <source>
        <dbReference type="Proteomes" id="UP001165580"/>
    </source>
</evidence>
<proteinExistence type="predicted"/>
<keyword evidence="1" id="KW-0472">Membrane</keyword>
<accession>A0ABT2GNC4</accession>
<sequence length="103" mass="10709">MSLTTRVPAIDNPIDGIVPDFTIFGTEFTELWQKLFAGLWGLAIVAAILFLIVNVASMATASAGNNPQEYKTSRTKALVSGISLGILAAIAVVVGAILAVFGS</sequence>
<organism evidence="2 3">
    <name type="scientific">Herbiconiux gentiana</name>
    <dbReference type="NCBI Taxonomy" id="2970912"/>
    <lineage>
        <taxon>Bacteria</taxon>
        <taxon>Bacillati</taxon>
        <taxon>Actinomycetota</taxon>
        <taxon>Actinomycetes</taxon>
        <taxon>Micrococcales</taxon>
        <taxon>Microbacteriaceae</taxon>
        <taxon>Herbiconiux</taxon>
    </lineage>
</organism>
<feature type="transmembrane region" description="Helical" evidence="1">
    <location>
        <begin position="35"/>
        <end position="56"/>
    </location>
</feature>
<evidence type="ECO:0000256" key="1">
    <source>
        <dbReference type="SAM" id="Phobius"/>
    </source>
</evidence>